<evidence type="ECO:0000313" key="3">
    <source>
        <dbReference type="Proteomes" id="UP000324222"/>
    </source>
</evidence>
<protein>
    <submittedName>
        <fullName evidence="2">Uncharacterized protein</fullName>
    </submittedName>
</protein>
<accession>A0A5B7G1Y4</accession>
<evidence type="ECO:0000256" key="1">
    <source>
        <dbReference type="SAM" id="MobiDB-lite"/>
    </source>
</evidence>
<gene>
    <name evidence="2" type="ORF">E2C01_045650</name>
</gene>
<dbReference type="AlphaFoldDB" id="A0A5B7G1Y4"/>
<evidence type="ECO:0000313" key="2">
    <source>
        <dbReference type="EMBL" id="MPC51796.1"/>
    </source>
</evidence>
<sequence length="68" mass="7781">MKPDSPITARPDSPLTNRHSLRGHVTYFTEPERRPDDFERRSVLGRTVSLKDKENLTILISGATENEM</sequence>
<proteinExistence type="predicted"/>
<feature type="region of interest" description="Disordered" evidence="1">
    <location>
        <begin position="1"/>
        <end position="22"/>
    </location>
</feature>
<name>A0A5B7G1Y4_PORTR</name>
<organism evidence="2 3">
    <name type="scientific">Portunus trituberculatus</name>
    <name type="common">Swimming crab</name>
    <name type="synonym">Neptunus trituberculatus</name>
    <dbReference type="NCBI Taxonomy" id="210409"/>
    <lineage>
        <taxon>Eukaryota</taxon>
        <taxon>Metazoa</taxon>
        <taxon>Ecdysozoa</taxon>
        <taxon>Arthropoda</taxon>
        <taxon>Crustacea</taxon>
        <taxon>Multicrustacea</taxon>
        <taxon>Malacostraca</taxon>
        <taxon>Eumalacostraca</taxon>
        <taxon>Eucarida</taxon>
        <taxon>Decapoda</taxon>
        <taxon>Pleocyemata</taxon>
        <taxon>Brachyura</taxon>
        <taxon>Eubrachyura</taxon>
        <taxon>Portunoidea</taxon>
        <taxon>Portunidae</taxon>
        <taxon>Portuninae</taxon>
        <taxon>Portunus</taxon>
    </lineage>
</organism>
<reference evidence="2 3" key="1">
    <citation type="submission" date="2019-05" db="EMBL/GenBank/DDBJ databases">
        <title>Another draft genome of Portunus trituberculatus and its Hox gene families provides insights of decapod evolution.</title>
        <authorList>
            <person name="Jeong J.-H."/>
            <person name="Song I."/>
            <person name="Kim S."/>
            <person name="Choi T."/>
            <person name="Kim D."/>
            <person name="Ryu S."/>
            <person name="Kim W."/>
        </authorList>
    </citation>
    <scope>NUCLEOTIDE SEQUENCE [LARGE SCALE GENOMIC DNA]</scope>
    <source>
        <tissue evidence="2">Muscle</tissue>
    </source>
</reference>
<comment type="caution">
    <text evidence="2">The sequence shown here is derived from an EMBL/GenBank/DDBJ whole genome shotgun (WGS) entry which is preliminary data.</text>
</comment>
<dbReference type="Proteomes" id="UP000324222">
    <property type="component" value="Unassembled WGS sequence"/>
</dbReference>
<dbReference type="EMBL" id="VSRR010010419">
    <property type="protein sequence ID" value="MPC51796.1"/>
    <property type="molecule type" value="Genomic_DNA"/>
</dbReference>
<keyword evidence="3" id="KW-1185">Reference proteome</keyword>